<evidence type="ECO:0000256" key="2">
    <source>
        <dbReference type="ARBA" id="ARBA00012438"/>
    </source>
</evidence>
<dbReference type="SUPFAM" id="SSF55874">
    <property type="entry name" value="ATPase domain of HSP90 chaperone/DNA topoisomerase II/histidine kinase"/>
    <property type="match status" value="1"/>
</dbReference>
<evidence type="ECO:0000313" key="5">
    <source>
        <dbReference type="EMBL" id="MBE9118702.1"/>
    </source>
</evidence>
<dbReference type="GO" id="GO:0000155">
    <property type="term" value="F:phosphorelay sensor kinase activity"/>
    <property type="evidence" value="ECO:0007669"/>
    <property type="project" value="InterPro"/>
</dbReference>
<dbReference type="PANTHER" id="PTHR45569">
    <property type="entry name" value="SENSOR PROTEIN KDPD"/>
    <property type="match status" value="1"/>
</dbReference>
<dbReference type="SUPFAM" id="SSF47384">
    <property type="entry name" value="Homodimeric domain of signal transducing histidine kinase"/>
    <property type="match status" value="1"/>
</dbReference>
<feature type="domain" description="Histidine kinase" evidence="4">
    <location>
        <begin position="277"/>
        <end position="492"/>
    </location>
</feature>
<dbReference type="InterPro" id="IPR036890">
    <property type="entry name" value="HATPase_C_sf"/>
</dbReference>
<sequence length="506" mass="56948">MVKSNGLLPTLTEILEHRETPQKEVRSPAKECVESSLAAQCRAEQEWYSAIAAVEDLLLERLNPPCDESCQGIVLCSPAPFFSPRSFPLRLKTGVFTSEAFSSLLKQQFQLPAAETPTSIESLPQTTEYPLLPIDPLATEQFCLILTQKFSFVMVLGEDATNTPTFQFSFDPDTIHQAWITLRSRLFLTNPHQIQPLEAAIGQFSPLHPDYKFVAQFTRLLLRHLTHNPVPRPQQTITPNKQTSSFNTTRTANAVKVSNPITEIQEESLPELELLQALTHEIRTPLTTIRMLTRVLLKQRCNLNADVVKRLEIIDQECTEQIRRMELIFRAAEMETAPLNRENLQLIPISLEQVFQQNIPHWQKQAKRRNISLDFLLPEKLPTILSNPGMLDQVLTGLMESLTRSLPAGGQIRVQVTTAGHQLKLQLLSQDTTLTNSLKSMGQLLMFQPETGNLSLNLDVTKNLFNALGGKLIVRQRPQQGEELTIFLPLGNSGGEASKPIFVQQI</sequence>
<dbReference type="PANTHER" id="PTHR45569:SF1">
    <property type="entry name" value="SENSOR PROTEIN KDPD"/>
    <property type="match status" value="1"/>
</dbReference>
<dbReference type="Gene3D" id="1.10.287.130">
    <property type="match status" value="1"/>
</dbReference>
<keyword evidence="6" id="KW-1185">Reference proteome</keyword>
<dbReference type="Proteomes" id="UP000654482">
    <property type="component" value="Unassembled WGS sequence"/>
</dbReference>
<dbReference type="InterPro" id="IPR005467">
    <property type="entry name" value="His_kinase_dom"/>
</dbReference>
<comment type="catalytic activity">
    <reaction evidence="1">
        <text>ATP + protein L-histidine = ADP + protein N-phospho-L-histidine.</text>
        <dbReference type="EC" id="2.7.13.3"/>
    </reaction>
</comment>
<reference evidence="5" key="1">
    <citation type="submission" date="2020-10" db="EMBL/GenBank/DDBJ databases">
        <authorList>
            <person name="Castelo-Branco R."/>
            <person name="Eusebio N."/>
            <person name="Adriana R."/>
            <person name="Vieira A."/>
            <person name="Brugerolle De Fraissinette N."/>
            <person name="Rezende De Castro R."/>
            <person name="Schneider M.P."/>
            <person name="Vasconcelos V."/>
            <person name="Leao P.N."/>
        </authorList>
    </citation>
    <scope>NUCLEOTIDE SEQUENCE</scope>
    <source>
        <strain evidence="5">LEGE 07157</strain>
    </source>
</reference>
<dbReference type="InterPro" id="IPR036097">
    <property type="entry name" value="HisK_dim/P_sf"/>
</dbReference>
<dbReference type="InterPro" id="IPR052023">
    <property type="entry name" value="Histidine_kinase_KdpD"/>
</dbReference>
<proteinExistence type="predicted"/>
<gene>
    <name evidence="5" type="ORF">IQ249_22695</name>
</gene>
<dbReference type="InterPro" id="IPR003661">
    <property type="entry name" value="HisK_dim/P_dom"/>
</dbReference>
<organism evidence="5 6">
    <name type="scientific">Lusitaniella coriacea LEGE 07157</name>
    <dbReference type="NCBI Taxonomy" id="945747"/>
    <lineage>
        <taxon>Bacteria</taxon>
        <taxon>Bacillati</taxon>
        <taxon>Cyanobacteriota</taxon>
        <taxon>Cyanophyceae</taxon>
        <taxon>Spirulinales</taxon>
        <taxon>Lusitaniellaceae</taxon>
        <taxon>Lusitaniella</taxon>
    </lineage>
</organism>
<name>A0A8J7DZR0_9CYAN</name>
<dbReference type="PROSITE" id="PS50109">
    <property type="entry name" value="HIS_KIN"/>
    <property type="match status" value="1"/>
</dbReference>
<dbReference type="RefSeq" id="WP_194031796.1">
    <property type="nucleotide sequence ID" value="NZ_JADEWZ010000056.1"/>
</dbReference>
<keyword evidence="3 5" id="KW-0418">Kinase</keyword>
<dbReference type="SMART" id="SM00388">
    <property type="entry name" value="HisKA"/>
    <property type="match status" value="1"/>
</dbReference>
<dbReference type="EC" id="2.7.13.3" evidence="2"/>
<evidence type="ECO:0000259" key="4">
    <source>
        <dbReference type="PROSITE" id="PS50109"/>
    </source>
</evidence>
<keyword evidence="3 5" id="KW-0808">Transferase</keyword>
<dbReference type="GO" id="GO:0005886">
    <property type="term" value="C:plasma membrane"/>
    <property type="evidence" value="ECO:0007669"/>
    <property type="project" value="TreeGrafter"/>
</dbReference>
<accession>A0A8J7DZR0</accession>
<dbReference type="AlphaFoldDB" id="A0A8J7DZR0"/>
<dbReference type="Gene3D" id="3.30.565.10">
    <property type="entry name" value="Histidine kinase-like ATPase, C-terminal domain"/>
    <property type="match status" value="1"/>
</dbReference>
<protein>
    <recommendedName>
        <fullName evidence="2">histidine kinase</fullName>
        <ecNumber evidence="2">2.7.13.3</ecNumber>
    </recommendedName>
</protein>
<evidence type="ECO:0000313" key="6">
    <source>
        <dbReference type="Proteomes" id="UP000654482"/>
    </source>
</evidence>
<dbReference type="CDD" id="cd00082">
    <property type="entry name" value="HisKA"/>
    <property type="match status" value="1"/>
</dbReference>
<evidence type="ECO:0000256" key="1">
    <source>
        <dbReference type="ARBA" id="ARBA00000085"/>
    </source>
</evidence>
<dbReference type="Pfam" id="PF00512">
    <property type="entry name" value="HisKA"/>
    <property type="match status" value="1"/>
</dbReference>
<evidence type="ECO:0000256" key="3">
    <source>
        <dbReference type="ARBA" id="ARBA00022777"/>
    </source>
</evidence>
<dbReference type="EMBL" id="JADEWZ010000056">
    <property type="protein sequence ID" value="MBE9118702.1"/>
    <property type="molecule type" value="Genomic_DNA"/>
</dbReference>
<comment type="caution">
    <text evidence="5">The sequence shown here is derived from an EMBL/GenBank/DDBJ whole genome shotgun (WGS) entry which is preliminary data.</text>
</comment>